<evidence type="ECO:0000256" key="3">
    <source>
        <dbReference type="ARBA" id="ARBA00023163"/>
    </source>
</evidence>
<dbReference type="GO" id="GO:0003700">
    <property type="term" value="F:DNA-binding transcription factor activity"/>
    <property type="evidence" value="ECO:0007669"/>
    <property type="project" value="TreeGrafter"/>
</dbReference>
<dbReference type="Gene3D" id="2.60.120.10">
    <property type="entry name" value="Jelly Rolls"/>
    <property type="match status" value="1"/>
</dbReference>
<dbReference type="SMART" id="SM00419">
    <property type="entry name" value="HTH_CRP"/>
    <property type="match status" value="1"/>
</dbReference>
<dbReference type="GO" id="GO:0005829">
    <property type="term" value="C:cytosol"/>
    <property type="evidence" value="ECO:0007669"/>
    <property type="project" value="TreeGrafter"/>
</dbReference>
<dbReference type="InterPro" id="IPR050397">
    <property type="entry name" value="Env_Response_Regulators"/>
</dbReference>
<protein>
    <submittedName>
        <fullName evidence="5">Cyclic nucleotide-binding</fullName>
    </submittedName>
</protein>
<keyword evidence="2" id="KW-0238">DNA-binding</keyword>
<dbReference type="GO" id="GO:0003677">
    <property type="term" value="F:DNA binding"/>
    <property type="evidence" value="ECO:0007669"/>
    <property type="project" value="UniProtKB-KW"/>
</dbReference>
<keyword evidence="1" id="KW-0805">Transcription regulation</keyword>
<gene>
    <name evidence="5" type="ORF">MPL3365_230077</name>
</gene>
<dbReference type="SUPFAM" id="SSF46785">
    <property type="entry name" value="Winged helix' DNA-binding domain"/>
    <property type="match status" value="1"/>
</dbReference>
<dbReference type="InterPro" id="IPR014710">
    <property type="entry name" value="RmlC-like_jellyroll"/>
</dbReference>
<sequence>MSLDAMIKRIGASFGSAERDALTSAVVGAKIYGRGETIFDPHRHASHLHVISRGWAARSVSFKDGSRQITDFLVTGDLCDLSAVGQASIGRVTALTATRVDLLSRPALATAMASLPKLAKALLNLSLVEQSTLRVWLAYMGRHDKTTHLAHLFCELHARLRRVDLVGDHSFDLPLTHEALADATGMSGVHLNRVLQQLRQDGLISLHKHHLEILQPRRLRELAEFDPAYLLP</sequence>
<dbReference type="InterPro" id="IPR036390">
    <property type="entry name" value="WH_DNA-bd_sf"/>
</dbReference>
<evidence type="ECO:0000256" key="2">
    <source>
        <dbReference type="ARBA" id="ARBA00023125"/>
    </source>
</evidence>
<dbReference type="SUPFAM" id="SSF51206">
    <property type="entry name" value="cAMP-binding domain-like"/>
    <property type="match status" value="1"/>
</dbReference>
<dbReference type="EMBL" id="CCNE01000016">
    <property type="protein sequence ID" value="CDX56166.1"/>
    <property type="molecule type" value="Genomic_DNA"/>
</dbReference>
<evidence type="ECO:0000259" key="4">
    <source>
        <dbReference type="PROSITE" id="PS51063"/>
    </source>
</evidence>
<evidence type="ECO:0000256" key="1">
    <source>
        <dbReference type="ARBA" id="ARBA00023015"/>
    </source>
</evidence>
<dbReference type="InterPro" id="IPR036388">
    <property type="entry name" value="WH-like_DNA-bd_sf"/>
</dbReference>
<dbReference type="PROSITE" id="PS51063">
    <property type="entry name" value="HTH_CRP_2"/>
    <property type="match status" value="1"/>
</dbReference>
<dbReference type="Gene3D" id="1.10.10.10">
    <property type="entry name" value="Winged helix-like DNA-binding domain superfamily/Winged helix DNA-binding domain"/>
    <property type="match status" value="1"/>
</dbReference>
<dbReference type="InterPro" id="IPR018490">
    <property type="entry name" value="cNMP-bd_dom_sf"/>
</dbReference>
<organism evidence="5 6">
    <name type="scientific">Mesorhizobium plurifarium</name>
    <dbReference type="NCBI Taxonomy" id="69974"/>
    <lineage>
        <taxon>Bacteria</taxon>
        <taxon>Pseudomonadati</taxon>
        <taxon>Pseudomonadota</taxon>
        <taxon>Alphaproteobacteria</taxon>
        <taxon>Hyphomicrobiales</taxon>
        <taxon>Phyllobacteriaceae</taxon>
        <taxon>Mesorhizobium</taxon>
    </lineage>
</organism>
<evidence type="ECO:0000313" key="5">
    <source>
        <dbReference type="EMBL" id="CDX56166.1"/>
    </source>
</evidence>
<dbReference type="Pfam" id="PF13545">
    <property type="entry name" value="HTH_Crp_2"/>
    <property type="match status" value="1"/>
</dbReference>
<name>A0A090G4F1_MESPL</name>
<dbReference type="Proteomes" id="UP000046122">
    <property type="component" value="Unassembled WGS sequence"/>
</dbReference>
<dbReference type="InterPro" id="IPR000595">
    <property type="entry name" value="cNMP-bd_dom"/>
</dbReference>
<keyword evidence="3" id="KW-0804">Transcription</keyword>
<dbReference type="PANTHER" id="PTHR24567">
    <property type="entry name" value="CRP FAMILY TRANSCRIPTIONAL REGULATORY PROTEIN"/>
    <property type="match status" value="1"/>
</dbReference>
<dbReference type="AlphaFoldDB" id="A0A090G4F1"/>
<feature type="domain" description="HTH crp-type" evidence="4">
    <location>
        <begin position="143"/>
        <end position="217"/>
    </location>
</feature>
<dbReference type="PANTHER" id="PTHR24567:SF68">
    <property type="entry name" value="DNA-BINDING TRANSCRIPTIONAL DUAL REGULATOR CRP"/>
    <property type="match status" value="1"/>
</dbReference>
<reference evidence="5 6" key="1">
    <citation type="submission" date="2014-08" db="EMBL/GenBank/DDBJ databases">
        <authorList>
            <person name="Moulin Lionel"/>
        </authorList>
    </citation>
    <scope>NUCLEOTIDE SEQUENCE [LARGE SCALE GENOMIC DNA]</scope>
</reference>
<evidence type="ECO:0000313" key="6">
    <source>
        <dbReference type="Proteomes" id="UP000046122"/>
    </source>
</evidence>
<dbReference type="CDD" id="cd00038">
    <property type="entry name" value="CAP_ED"/>
    <property type="match status" value="1"/>
</dbReference>
<proteinExistence type="predicted"/>
<dbReference type="InterPro" id="IPR012318">
    <property type="entry name" value="HTH_CRP"/>
</dbReference>
<accession>A0A090G4F1</accession>